<proteinExistence type="predicted"/>
<evidence type="ECO:0000259" key="1">
    <source>
        <dbReference type="Pfam" id="PF12728"/>
    </source>
</evidence>
<gene>
    <name evidence="2" type="ORF">ACTOB_000490</name>
</gene>
<dbReference type="SUPFAM" id="SSF46955">
    <property type="entry name" value="Putative DNA-binding domain"/>
    <property type="match status" value="1"/>
</dbReference>
<dbReference type="EMBL" id="CP126980">
    <property type="protein sequence ID" value="WIN00685.1"/>
    <property type="molecule type" value="Genomic_DNA"/>
</dbReference>
<dbReference type="Pfam" id="PF12728">
    <property type="entry name" value="HTH_17"/>
    <property type="match status" value="1"/>
</dbReference>
<accession>A0ABY8WS05</accession>
<name>A0ABY8WS05_9ACTN</name>
<evidence type="ECO:0000313" key="2">
    <source>
        <dbReference type="EMBL" id="WIN00685.1"/>
    </source>
</evidence>
<organism evidence="2 3">
    <name type="scientific">Actinoplanes oblitus</name>
    <dbReference type="NCBI Taxonomy" id="3040509"/>
    <lineage>
        <taxon>Bacteria</taxon>
        <taxon>Bacillati</taxon>
        <taxon>Actinomycetota</taxon>
        <taxon>Actinomycetes</taxon>
        <taxon>Micromonosporales</taxon>
        <taxon>Micromonosporaceae</taxon>
        <taxon>Actinoplanes</taxon>
    </lineage>
</organism>
<dbReference type="InterPro" id="IPR010093">
    <property type="entry name" value="SinI_DNA-bd"/>
</dbReference>
<dbReference type="Proteomes" id="UP001240150">
    <property type="component" value="Chromosome"/>
</dbReference>
<sequence length="60" mass="6761">MLTVEEAAKLLRVGRTTVYDLIRNGRLASVRMGRLRRIRHADLADYLSDLAGRAGELPRP</sequence>
<protein>
    <submittedName>
        <fullName evidence="2">Helix-turn-helix domain-containing protein</fullName>
    </submittedName>
</protein>
<dbReference type="InterPro" id="IPR009061">
    <property type="entry name" value="DNA-bd_dom_put_sf"/>
</dbReference>
<keyword evidence="3" id="KW-1185">Reference proteome</keyword>
<feature type="domain" description="Helix-turn-helix" evidence="1">
    <location>
        <begin position="1"/>
        <end position="48"/>
    </location>
</feature>
<dbReference type="InterPro" id="IPR041657">
    <property type="entry name" value="HTH_17"/>
</dbReference>
<dbReference type="NCBIfam" id="TIGR01764">
    <property type="entry name" value="excise"/>
    <property type="match status" value="1"/>
</dbReference>
<evidence type="ECO:0000313" key="3">
    <source>
        <dbReference type="Proteomes" id="UP001240150"/>
    </source>
</evidence>
<reference evidence="2 3" key="1">
    <citation type="submission" date="2023-06" db="EMBL/GenBank/DDBJ databases">
        <authorList>
            <person name="Yushchuk O."/>
            <person name="Binda E."/>
            <person name="Ruckert-Reed C."/>
            <person name="Fedorenko V."/>
            <person name="Kalinowski J."/>
            <person name="Marinelli F."/>
        </authorList>
    </citation>
    <scope>NUCLEOTIDE SEQUENCE [LARGE SCALE GENOMIC DNA]</scope>
    <source>
        <strain evidence="2 3">NRRL 3884</strain>
    </source>
</reference>